<keyword evidence="2" id="KW-1185">Reference proteome</keyword>
<protein>
    <submittedName>
        <fullName evidence="1">Uncharacterized protein</fullName>
    </submittedName>
</protein>
<reference evidence="1 2" key="1">
    <citation type="submission" date="2018-06" db="EMBL/GenBank/DDBJ databases">
        <title>The draft genome sequence of Crocinitomix sp. SM1701.</title>
        <authorList>
            <person name="Zhang X."/>
        </authorList>
    </citation>
    <scope>NUCLEOTIDE SEQUENCE [LARGE SCALE GENOMIC DNA]</scope>
    <source>
        <strain evidence="1 2">SM1701</strain>
    </source>
</reference>
<gene>
    <name evidence="1" type="ORF">DNU06_06305</name>
</gene>
<dbReference type="OrthoDB" id="1116284at2"/>
<sequence length="300" mass="33826">MKQRFLKGITFFFISSAIFVSCDNSKSDLDLDLEESKDTTVITTDDTPQISYAVPTPNELFEIVKLLGGELNIELVNSLDNKNKYVDLKSKALNFGVYSADIGYMSCFENGIAFLKYTKVLENLGNELGISDVFDKTLMDRIESNEENFDSLFHISNETYYDSYLYLEENKKGQELSLIIIGGYVESVFIISNLVEEYSNTNPIIEKIGDQHLVLDNIIDFCSQYADESAVAEALSDIMKLQSIFEDNMDFVESNPEGENGPEIDGVATFASKGSFTMNENTFNLVKEEVINLRNKITQK</sequence>
<name>A0A2W1N2X7_9FLAO</name>
<evidence type="ECO:0000313" key="1">
    <source>
        <dbReference type="EMBL" id="PZE18224.1"/>
    </source>
</evidence>
<dbReference type="PROSITE" id="PS51257">
    <property type="entry name" value="PROKAR_LIPOPROTEIN"/>
    <property type="match status" value="1"/>
</dbReference>
<comment type="caution">
    <text evidence="1">The sequence shown here is derived from an EMBL/GenBank/DDBJ whole genome shotgun (WGS) entry which is preliminary data.</text>
</comment>
<organism evidence="1 2">
    <name type="scientific">Putridiphycobacter roseus</name>
    <dbReference type="NCBI Taxonomy" id="2219161"/>
    <lineage>
        <taxon>Bacteria</taxon>
        <taxon>Pseudomonadati</taxon>
        <taxon>Bacteroidota</taxon>
        <taxon>Flavobacteriia</taxon>
        <taxon>Flavobacteriales</taxon>
        <taxon>Crocinitomicaceae</taxon>
        <taxon>Putridiphycobacter</taxon>
    </lineage>
</organism>
<evidence type="ECO:0000313" key="2">
    <source>
        <dbReference type="Proteomes" id="UP000249248"/>
    </source>
</evidence>
<dbReference type="RefSeq" id="WP_111062377.1">
    <property type="nucleotide sequence ID" value="NZ_JBHUCU010000002.1"/>
</dbReference>
<dbReference type="Proteomes" id="UP000249248">
    <property type="component" value="Unassembled WGS sequence"/>
</dbReference>
<accession>A0A2W1N2X7</accession>
<proteinExistence type="predicted"/>
<dbReference type="EMBL" id="QKSB01000002">
    <property type="protein sequence ID" value="PZE18224.1"/>
    <property type="molecule type" value="Genomic_DNA"/>
</dbReference>
<dbReference type="AlphaFoldDB" id="A0A2W1N2X7"/>